<dbReference type="Proteomes" id="UP000310168">
    <property type="component" value="Unassembled WGS sequence"/>
</dbReference>
<name>A0ABY2TR41_9SPIR</name>
<sequence>MPIDDNFIKKAVMEYKASRSVITFKEINNHLSKYIYNYPRKVFGVCHETAMDFYLYYMERIENILLKYNETEAKFITWFTYTLRNSYLNYIDYKKRKEKYKKIEISMDAPLCDREALTLHDVLYDSKKYSIDFINFLNESENENDNIEEISLKIFNYIESEFPNRDSLIFFIHNLELFINLITKPLMEFFNIDYEEAYSIIEKARATYIHKYNYIIKLQDSIAKINLKISEYKSKGLWTVHLASKKQNRINKLVAIKLNVPHSFIAKLFDISVNAITKIINKIKRYLKENFNFSKFKKNN</sequence>
<organism evidence="1 2">
    <name type="scientific">Brachyspira catarrhinii</name>
    <dbReference type="NCBI Taxonomy" id="2528966"/>
    <lineage>
        <taxon>Bacteria</taxon>
        <taxon>Pseudomonadati</taxon>
        <taxon>Spirochaetota</taxon>
        <taxon>Spirochaetia</taxon>
        <taxon>Brachyspirales</taxon>
        <taxon>Brachyspiraceae</taxon>
        <taxon>Brachyspira</taxon>
    </lineage>
</organism>
<comment type="caution">
    <text evidence="1">The sequence shown here is derived from an EMBL/GenBank/DDBJ whole genome shotgun (WGS) entry which is preliminary data.</text>
</comment>
<gene>
    <name evidence="1" type="ORF">EZH24_08075</name>
</gene>
<protein>
    <submittedName>
        <fullName evidence="1">RNA polymerase subunit sigma</fullName>
    </submittedName>
</protein>
<dbReference type="RefSeq" id="WP_137998627.1">
    <property type="nucleotide sequence ID" value="NZ_SJDU01000208.1"/>
</dbReference>
<evidence type="ECO:0000313" key="1">
    <source>
        <dbReference type="EMBL" id="TKZ34165.1"/>
    </source>
</evidence>
<proteinExistence type="predicted"/>
<evidence type="ECO:0000313" key="2">
    <source>
        <dbReference type="Proteomes" id="UP000310168"/>
    </source>
</evidence>
<keyword evidence="2" id="KW-1185">Reference proteome</keyword>
<accession>A0ABY2TR41</accession>
<dbReference type="EMBL" id="SJDU01000208">
    <property type="protein sequence ID" value="TKZ34165.1"/>
    <property type="molecule type" value="Genomic_DNA"/>
</dbReference>
<reference evidence="1 2" key="1">
    <citation type="journal article" date="2019" name="Anaerobe">
        <title>Brachyspira catarrhinii sp. nov., an anaerobic intestinal spirochaete isolated from vervet monkeys may have been misidentified as Brachyspira aalborgi in previous studies.</title>
        <authorList>
            <person name="Phillips N.D."/>
            <person name="La T."/>
            <person name="Hampson D.J."/>
        </authorList>
    </citation>
    <scope>NUCLEOTIDE SEQUENCE [LARGE SCALE GENOMIC DNA]</scope>
    <source>
        <strain evidence="1 2">Z12</strain>
    </source>
</reference>